<sequence>MRPSTLELLEKLDDAFRKQMVPSLDNDHAKARAAILVQLIGHLHQRARIEGECLWVEYIELRELLAECAPVFPALDVGDALAAAGAVISSDQYPSIPLLGERNEILRSCLVDVIASLDQLPAEARTVWEARVFAYLRAQLDRDLLLSTSPALGDAAGSAELPLV</sequence>
<accession>A0A6J7GVI0</accession>
<protein>
    <submittedName>
        <fullName evidence="1">Unannotated protein</fullName>
    </submittedName>
</protein>
<dbReference type="AlphaFoldDB" id="A0A6J7GVI0"/>
<gene>
    <name evidence="1" type="ORF">UFOPK3610_00817</name>
</gene>
<dbReference type="EMBL" id="CAFBMR010000024">
    <property type="protein sequence ID" value="CAB4911304.1"/>
    <property type="molecule type" value="Genomic_DNA"/>
</dbReference>
<name>A0A6J7GVI0_9ZZZZ</name>
<organism evidence="1">
    <name type="scientific">freshwater metagenome</name>
    <dbReference type="NCBI Taxonomy" id="449393"/>
    <lineage>
        <taxon>unclassified sequences</taxon>
        <taxon>metagenomes</taxon>
        <taxon>ecological metagenomes</taxon>
    </lineage>
</organism>
<reference evidence="1" key="1">
    <citation type="submission" date="2020-05" db="EMBL/GenBank/DDBJ databases">
        <authorList>
            <person name="Chiriac C."/>
            <person name="Salcher M."/>
            <person name="Ghai R."/>
            <person name="Kavagutti S V."/>
        </authorList>
    </citation>
    <scope>NUCLEOTIDE SEQUENCE</scope>
</reference>
<proteinExistence type="predicted"/>
<evidence type="ECO:0000313" key="1">
    <source>
        <dbReference type="EMBL" id="CAB4911304.1"/>
    </source>
</evidence>